<evidence type="ECO:0000313" key="4">
    <source>
        <dbReference type="Proteomes" id="UP000029548"/>
    </source>
</evidence>
<proteinExistence type="inferred from homology"/>
<dbReference type="PROSITE" id="PS50263">
    <property type="entry name" value="CN_HYDROLASE"/>
    <property type="match status" value="1"/>
</dbReference>
<reference evidence="3 4" key="1">
    <citation type="submission" date="2014-07" db="EMBL/GenBank/DDBJ databases">
        <authorList>
            <person name="McCorrison J."/>
            <person name="Sanka R."/>
            <person name="Torralba M."/>
            <person name="Gillis M."/>
            <person name="Haft D.H."/>
            <person name="Methe B."/>
            <person name="Sutton G."/>
            <person name="Nelson K.E."/>
        </authorList>
    </citation>
    <scope>NUCLEOTIDE SEQUENCE [LARGE SCALE GENOMIC DNA]</scope>
    <source>
        <strain evidence="3 4">DNF00450</strain>
    </source>
</reference>
<dbReference type="InterPro" id="IPR003010">
    <property type="entry name" value="C-N_Hydrolase"/>
</dbReference>
<organism evidence="3 4">
    <name type="scientific">Corynebacterium freneyi DNF00450</name>
    <dbReference type="NCBI Taxonomy" id="1287475"/>
    <lineage>
        <taxon>Bacteria</taxon>
        <taxon>Bacillati</taxon>
        <taxon>Actinomycetota</taxon>
        <taxon>Actinomycetes</taxon>
        <taxon>Mycobacteriales</taxon>
        <taxon>Corynebacteriaceae</taxon>
        <taxon>Corynebacterium</taxon>
    </lineage>
</organism>
<dbReference type="RefSeq" id="WP_035122429.1">
    <property type="nucleotide sequence ID" value="NZ_JRNE01000053.1"/>
</dbReference>
<dbReference type="AlphaFoldDB" id="A0A096A6R1"/>
<sequence>MRIALAQLELSAEPQENLGAVKDVIVRAADARADLVVFPEATMKAFNTGRLDTVAEPLDGPFATAVRAAATDAGVTVVLGMFRPADVVERDGKTIHRVHNTLLATGPDVDAHYDKIRLFDAFGFRESDTVAPGAETVIIDVPVGDGEVRRTVRVGLATCFDIRFPEHFVELAQRGAEVIALPASWNDGPGKVRQWEALVAARALDSTCFVAAVDAARPGGAAKAGKPEGPVGVGHSILSTPDGDVVAKAGFDPQLIIADIDLDEVARIRTSIPVLEIRK</sequence>
<accession>A0A096A6R1</accession>
<evidence type="ECO:0000313" key="3">
    <source>
        <dbReference type="EMBL" id="KGF16569.1"/>
    </source>
</evidence>
<gene>
    <name evidence="3" type="ORF">HMPREF1650_07515</name>
</gene>
<dbReference type="SUPFAM" id="SSF56317">
    <property type="entry name" value="Carbon-nitrogen hydrolase"/>
    <property type="match status" value="1"/>
</dbReference>
<feature type="domain" description="CN hydrolase" evidence="2">
    <location>
        <begin position="1"/>
        <end position="262"/>
    </location>
</feature>
<dbReference type="eggNOG" id="COG0388">
    <property type="taxonomic scope" value="Bacteria"/>
</dbReference>
<comment type="similarity">
    <text evidence="1">Belongs to the carbon-nitrogen hydrolase superfamily. NIT1/NIT2 family.</text>
</comment>
<dbReference type="Proteomes" id="UP000029548">
    <property type="component" value="Unassembled WGS sequence"/>
</dbReference>
<dbReference type="CDD" id="cd07581">
    <property type="entry name" value="nitrilase_3"/>
    <property type="match status" value="1"/>
</dbReference>
<dbReference type="InterPro" id="IPR036526">
    <property type="entry name" value="C-N_Hydrolase_sf"/>
</dbReference>
<dbReference type="GO" id="GO:0016787">
    <property type="term" value="F:hydrolase activity"/>
    <property type="evidence" value="ECO:0007669"/>
    <property type="project" value="UniProtKB-KW"/>
</dbReference>
<dbReference type="Gene3D" id="3.60.110.10">
    <property type="entry name" value="Carbon-nitrogen hydrolase"/>
    <property type="match status" value="1"/>
</dbReference>
<dbReference type="EMBL" id="JRNE01000053">
    <property type="protein sequence ID" value="KGF16569.1"/>
    <property type="molecule type" value="Genomic_DNA"/>
</dbReference>
<evidence type="ECO:0000259" key="2">
    <source>
        <dbReference type="PROSITE" id="PS50263"/>
    </source>
</evidence>
<comment type="caution">
    <text evidence="3">The sequence shown here is derived from an EMBL/GenBank/DDBJ whole genome shotgun (WGS) entry which is preliminary data.</text>
</comment>
<evidence type="ECO:0000256" key="1">
    <source>
        <dbReference type="ARBA" id="ARBA00010613"/>
    </source>
</evidence>
<protein>
    <submittedName>
        <fullName evidence="3">Amidohydrolase</fullName>
    </submittedName>
</protein>
<keyword evidence="3" id="KW-0378">Hydrolase</keyword>
<dbReference type="PANTHER" id="PTHR23088:SF27">
    <property type="entry name" value="DEAMINATED GLUTATHIONE AMIDASE"/>
    <property type="match status" value="1"/>
</dbReference>
<dbReference type="Pfam" id="PF00795">
    <property type="entry name" value="CN_hydrolase"/>
    <property type="match status" value="1"/>
</dbReference>
<dbReference type="PANTHER" id="PTHR23088">
    <property type="entry name" value="NITRILASE-RELATED"/>
    <property type="match status" value="1"/>
</dbReference>
<name>A0A096A6R1_9CORY</name>